<dbReference type="GeneTree" id="ENSGT00940000160679"/>
<accession>H9GKG7</accession>
<reference evidence="15" key="3">
    <citation type="submission" date="2025-09" db="UniProtKB">
        <authorList>
            <consortium name="Ensembl"/>
        </authorList>
    </citation>
    <scope>IDENTIFICATION</scope>
</reference>
<reference evidence="15" key="2">
    <citation type="submission" date="2025-08" db="UniProtKB">
        <authorList>
            <consortium name="Ensembl"/>
        </authorList>
    </citation>
    <scope>IDENTIFICATION</scope>
</reference>
<dbReference type="InterPro" id="IPR028082">
    <property type="entry name" value="Peripla_BP_I"/>
</dbReference>
<dbReference type="PRINTS" id="PR00248">
    <property type="entry name" value="GPCRMGR"/>
</dbReference>
<evidence type="ECO:0000256" key="12">
    <source>
        <dbReference type="ARBA" id="ARBA00040705"/>
    </source>
</evidence>
<comment type="subcellular location">
    <subcellularLocation>
        <location evidence="1">Cell membrane</location>
        <topology evidence="1">Multi-pass membrane protein</topology>
    </subcellularLocation>
</comment>
<protein>
    <recommendedName>
        <fullName evidence="12">Taste receptor type 1 member 3</fullName>
    </recommendedName>
</protein>
<feature type="transmembrane region" description="Helical" evidence="13">
    <location>
        <begin position="614"/>
        <end position="638"/>
    </location>
</feature>
<evidence type="ECO:0000256" key="5">
    <source>
        <dbReference type="ARBA" id="ARBA00022989"/>
    </source>
</evidence>
<dbReference type="SUPFAM" id="SSF53822">
    <property type="entry name" value="Periplasmic binding protein-like I"/>
    <property type="match status" value="1"/>
</dbReference>
<dbReference type="Gene3D" id="3.40.50.2300">
    <property type="match status" value="2"/>
</dbReference>
<dbReference type="GO" id="GO:0005794">
    <property type="term" value="C:Golgi apparatus"/>
    <property type="evidence" value="ECO:0007669"/>
    <property type="project" value="Ensembl"/>
</dbReference>
<dbReference type="GO" id="GO:0005886">
    <property type="term" value="C:plasma membrane"/>
    <property type="evidence" value="ECO:0000318"/>
    <property type="project" value="GO_Central"/>
</dbReference>
<evidence type="ECO:0000256" key="9">
    <source>
        <dbReference type="ARBA" id="ARBA00023180"/>
    </source>
</evidence>
<keyword evidence="2" id="KW-1003">Cell membrane</keyword>
<dbReference type="Ensembl" id="ENSACAT00000013967.3">
    <property type="protein sequence ID" value="ENSACAP00000013686.3"/>
    <property type="gene ID" value="ENSACAG00000013878.3"/>
</dbReference>
<evidence type="ECO:0000313" key="16">
    <source>
        <dbReference type="Proteomes" id="UP000001646"/>
    </source>
</evidence>
<dbReference type="InterPro" id="IPR000337">
    <property type="entry name" value="GPCR_3"/>
</dbReference>
<evidence type="ECO:0000256" key="4">
    <source>
        <dbReference type="ARBA" id="ARBA00022729"/>
    </source>
</evidence>
<dbReference type="InterPro" id="IPR001828">
    <property type="entry name" value="ANF_lig-bd_rcpt"/>
</dbReference>
<keyword evidence="8" id="KW-0675">Receptor</keyword>
<feature type="transmembrane region" description="Helical" evidence="13">
    <location>
        <begin position="499"/>
        <end position="523"/>
    </location>
</feature>
<feature type="transmembrane region" description="Helical" evidence="13">
    <location>
        <begin position="535"/>
        <end position="558"/>
    </location>
</feature>
<dbReference type="PANTHER" id="PTHR24061:SF435">
    <property type="entry name" value="TASTE RECEPTOR TYPE 1 MEMBER 3"/>
    <property type="match status" value="1"/>
</dbReference>
<keyword evidence="6" id="KW-0297">G-protein coupled receptor</keyword>
<keyword evidence="9" id="KW-0325">Glycoprotein</keyword>
<dbReference type="InterPro" id="IPR038550">
    <property type="entry name" value="GPCR_3_9-Cys_sf"/>
</dbReference>
<dbReference type="Pfam" id="PF01094">
    <property type="entry name" value="ANF_receptor"/>
    <property type="match status" value="1"/>
</dbReference>
<sequence length="773" mass="86595">MAGATCKCCLNLSSFFAVEEINNSTTLLPGITLGYDFYDSCMEPVVVLQPSLLFLSEMNTSSISVHCDYTDYWTRVLAVIGPHSSELSMVTAKLFSFFLIPQVSYGATSEKLNNEQYPSFFRTVPSDKIQIDALSQLLIAFKWNWIAVVASDDDYGREGLSLLSSTMNGKSICIAYEGLIPTDLSNANVQEKMSQVIHSINETKVNVIVLFSKDRSVREFFKMWFKLGLGQKVWLATEAWVMSDVVLTLKGVQNIGTVIGFVIKARNVYAFEEYTSDLLELTQQESFCRESREQAGQLGSVLGPQCPQCNNISHHQVTAVLGHRQTFAVYTAVYGVAQALHEALQCQNGQCQKHRVKPWQLLEKLNDLNFSIHNESFHFDEQHSINMGYEVLSWTWPHKKTEIVSIGSFHGNLSINESMVHFHTVDQKAPLSECLTKCSSGQIRRMKGFHLCCYDCIDCESGTFHNDSTCTPCPEHQWSPKRSTQCLDRGEKYIFWSEPLAVCLLGLLLVAFVLTCLSGVLFLKNLQTPAVEASGGGLCLVALLGLAATCISGVLFLGKPSPTICRIQQPFFALCLNLCFSTILVKALQIMLVNDFADSRPNVLHTIIQRHPSVLATVSVLAETVLCVVYLYATPTLLIQNYKLLPEEVLLQCQVQSWLTFATIHGLNGIVAFVSFICTFMVQSSPKKYNIARAIAFAMLTYFITLIIFIPTYATVKQVDQPAVQIGAILLCTFGMLTAYYLPKCYIIWFKPEWNTQNYFQDYTQNRIQGKDT</sequence>
<feature type="transmembrane region" description="Helical" evidence="13">
    <location>
        <begin position="658"/>
        <end position="682"/>
    </location>
</feature>
<evidence type="ECO:0000259" key="14">
    <source>
        <dbReference type="PROSITE" id="PS50259"/>
    </source>
</evidence>
<keyword evidence="5 13" id="KW-1133">Transmembrane helix</keyword>
<dbReference type="InterPro" id="IPR017978">
    <property type="entry name" value="GPCR_3_C"/>
</dbReference>
<evidence type="ECO:0000256" key="13">
    <source>
        <dbReference type="SAM" id="Phobius"/>
    </source>
</evidence>
<dbReference type="GO" id="GO:1903767">
    <property type="term" value="C:sweet taste receptor complex"/>
    <property type="evidence" value="ECO:0007669"/>
    <property type="project" value="Ensembl"/>
</dbReference>
<evidence type="ECO:0000256" key="7">
    <source>
        <dbReference type="ARBA" id="ARBA00023136"/>
    </source>
</evidence>
<dbReference type="HOGENOM" id="CLU_005389_5_1_1"/>
<dbReference type="GO" id="GO:0004930">
    <property type="term" value="F:G protein-coupled receptor activity"/>
    <property type="evidence" value="ECO:0000318"/>
    <property type="project" value="GO_Central"/>
</dbReference>
<dbReference type="GO" id="GO:0050917">
    <property type="term" value="P:sensory perception of umami taste"/>
    <property type="evidence" value="ECO:0000318"/>
    <property type="project" value="GO_Central"/>
</dbReference>
<dbReference type="AlphaFoldDB" id="H9GKG7"/>
<dbReference type="InterPro" id="IPR000068">
    <property type="entry name" value="GPCR_3_Ca_sens_rcpt-rel"/>
</dbReference>
<dbReference type="Gene3D" id="2.10.50.30">
    <property type="entry name" value="GPCR, family 3, nine cysteines domain"/>
    <property type="match status" value="1"/>
</dbReference>
<evidence type="ECO:0000313" key="15">
    <source>
        <dbReference type="Ensembl" id="ENSACAP00000013686.3"/>
    </source>
</evidence>
<keyword evidence="10" id="KW-0807">Transducer</keyword>
<reference evidence="15" key="1">
    <citation type="submission" date="2009-12" db="EMBL/GenBank/DDBJ databases">
        <title>The Genome Sequence of Anolis carolinensis (Green Anole Lizard).</title>
        <authorList>
            <consortium name="The Genome Sequencing Platform"/>
            <person name="Di Palma F."/>
            <person name="Alfoldi J."/>
            <person name="Heiman D."/>
            <person name="Young S."/>
            <person name="Grabherr M."/>
            <person name="Johnson J."/>
            <person name="Lander E.S."/>
            <person name="Lindblad-Toh K."/>
        </authorList>
    </citation>
    <scope>NUCLEOTIDE SEQUENCE [LARGE SCALE GENOMIC DNA]</scope>
    <source>
        <strain evidence="15">JBL SC #1</strain>
    </source>
</reference>
<evidence type="ECO:0000256" key="10">
    <source>
        <dbReference type="ARBA" id="ARBA00023224"/>
    </source>
</evidence>
<evidence type="ECO:0000256" key="8">
    <source>
        <dbReference type="ARBA" id="ARBA00023170"/>
    </source>
</evidence>
<dbReference type="Pfam" id="PF07562">
    <property type="entry name" value="NCD3G"/>
    <property type="match status" value="1"/>
</dbReference>
<dbReference type="FunFam" id="2.10.50.30:FF:000004">
    <property type="entry name" value="Taste receptor type 1 member 3-like protein"/>
    <property type="match status" value="1"/>
</dbReference>
<dbReference type="GO" id="GO:0033041">
    <property type="term" value="F:sweet taste receptor activity"/>
    <property type="evidence" value="ECO:0007669"/>
    <property type="project" value="Ensembl"/>
</dbReference>
<feature type="transmembrane region" description="Helical" evidence="13">
    <location>
        <begin position="694"/>
        <end position="716"/>
    </location>
</feature>
<gene>
    <name evidence="15" type="primary">TAS1R3</name>
</gene>
<evidence type="ECO:0000256" key="2">
    <source>
        <dbReference type="ARBA" id="ARBA00022475"/>
    </source>
</evidence>
<evidence type="ECO:0000256" key="11">
    <source>
        <dbReference type="ARBA" id="ARBA00038492"/>
    </source>
</evidence>
<evidence type="ECO:0000256" key="6">
    <source>
        <dbReference type="ARBA" id="ARBA00023040"/>
    </source>
</evidence>
<dbReference type="InParanoid" id="H9GKG7"/>
<dbReference type="eggNOG" id="KOG1056">
    <property type="taxonomic scope" value="Eukaryota"/>
</dbReference>
<dbReference type="Pfam" id="PF00003">
    <property type="entry name" value="7tm_3"/>
    <property type="match status" value="1"/>
</dbReference>
<dbReference type="STRING" id="28377.ENSACAP00000013686"/>
<dbReference type="PANTHER" id="PTHR24061">
    <property type="entry name" value="CALCIUM-SENSING RECEPTOR-RELATED"/>
    <property type="match status" value="1"/>
</dbReference>
<proteinExistence type="inferred from homology"/>
<feature type="transmembrane region" description="Helical" evidence="13">
    <location>
        <begin position="570"/>
        <end position="593"/>
    </location>
</feature>
<organism evidence="15 16">
    <name type="scientific">Anolis carolinensis</name>
    <name type="common">Green anole</name>
    <name type="synonym">American chameleon</name>
    <dbReference type="NCBI Taxonomy" id="28377"/>
    <lineage>
        <taxon>Eukaryota</taxon>
        <taxon>Metazoa</taxon>
        <taxon>Chordata</taxon>
        <taxon>Craniata</taxon>
        <taxon>Vertebrata</taxon>
        <taxon>Euteleostomi</taxon>
        <taxon>Lepidosauria</taxon>
        <taxon>Squamata</taxon>
        <taxon>Bifurcata</taxon>
        <taxon>Unidentata</taxon>
        <taxon>Episquamata</taxon>
        <taxon>Toxicofera</taxon>
        <taxon>Iguania</taxon>
        <taxon>Dactyloidae</taxon>
        <taxon>Anolis</taxon>
    </lineage>
</organism>
<evidence type="ECO:0000256" key="3">
    <source>
        <dbReference type="ARBA" id="ARBA00022692"/>
    </source>
</evidence>
<keyword evidence="7 13" id="KW-0472">Membrane</keyword>
<keyword evidence="3 13" id="KW-0812">Transmembrane</keyword>
<comment type="similarity">
    <text evidence="11">Belongs to the G-protein coupled receptor 3 family. TAS1R subfamily.</text>
</comment>
<feature type="domain" description="G-protein coupled receptors family 3 profile" evidence="14">
    <location>
        <begin position="500"/>
        <end position="764"/>
    </location>
</feature>
<dbReference type="GO" id="GO:0050916">
    <property type="term" value="P:sensory perception of sweet taste"/>
    <property type="evidence" value="ECO:0000318"/>
    <property type="project" value="GO_Central"/>
</dbReference>
<keyword evidence="16" id="KW-1185">Reference proteome</keyword>
<feature type="transmembrane region" description="Helical" evidence="13">
    <location>
        <begin position="722"/>
        <end position="742"/>
    </location>
</feature>
<dbReference type="Proteomes" id="UP000001646">
    <property type="component" value="Unplaced"/>
</dbReference>
<dbReference type="InterPro" id="IPR011500">
    <property type="entry name" value="GPCR_3_9-Cys_dom"/>
</dbReference>
<keyword evidence="4" id="KW-0732">Signal</keyword>
<dbReference type="FunFam" id="3.40.50.2300:FF:000016">
    <property type="entry name" value="Taste 1 receptor member 2"/>
    <property type="match status" value="1"/>
</dbReference>
<name>H9GKG7_ANOCA</name>
<dbReference type="PROSITE" id="PS50259">
    <property type="entry name" value="G_PROTEIN_RECEP_F3_4"/>
    <property type="match status" value="1"/>
</dbReference>
<evidence type="ECO:0000256" key="1">
    <source>
        <dbReference type="ARBA" id="ARBA00004651"/>
    </source>
</evidence>